<keyword evidence="1" id="KW-0175">Coiled coil</keyword>
<dbReference type="OrthoDB" id="598035at2"/>
<evidence type="ECO:0000313" key="4">
    <source>
        <dbReference type="Proteomes" id="UP000256779"/>
    </source>
</evidence>
<feature type="coiled-coil region" evidence="1">
    <location>
        <begin position="34"/>
        <end position="94"/>
    </location>
</feature>
<dbReference type="PANTHER" id="PTHR35792:SF1">
    <property type="entry name" value="SLL0268 PROTEIN"/>
    <property type="match status" value="1"/>
</dbReference>
<dbReference type="EMBL" id="QREG01000005">
    <property type="protein sequence ID" value="REE00585.1"/>
    <property type="molecule type" value="Genomic_DNA"/>
</dbReference>
<name>A0A3D9L4N0_MARFU</name>
<organism evidence="3 4">
    <name type="scientific">Marinoscillum furvescens DSM 4134</name>
    <dbReference type="NCBI Taxonomy" id="1122208"/>
    <lineage>
        <taxon>Bacteria</taxon>
        <taxon>Pseudomonadati</taxon>
        <taxon>Bacteroidota</taxon>
        <taxon>Cytophagia</taxon>
        <taxon>Cytophagales</taxon>
        <taxon>Reichenbachiellaceae</taxon>
        <taxon>Marinoscillum</taxon>
    </lineage>
</organism>
<dbReference type="RefSeq" id="WP_115867579.1">
    <property type="nucleotide sequence ID" value="NZ_QREG01000005.1"/>
</dbReference>
<protein>
    <submittedName>
        <fullName evidence="3">Gas vesicle protein</fullName>
    </submittedName>
</protein>
<feature type="transmembrane region" description="Helical" evidence="2">
    <location>
        <begin position="6"/>
        <end position="26"/>
    </location>
</feature>
<dbReference type="InterPro" id="IPR024623">
    <property type="entry name" value="YtxH"/>
</dbReference>
<reference evidence="3 4" key="1">
    <citation type="submission" date="2018-07" db="EMBL/GenBank/DDBJ databases">
        <title>Genomic Encyclopedia of Type Strains, Phase IV (KMG-IV): sequencing the most valuable type-strain genomes for metagenomic binning, comparative biology and taxonomic classification.</title>
        <authorList>
            <person name="Goeker M."/>
        </authorList>
    </citation>
    <scope>NUCLEOTIDE SEQUENCE [LARGE SCALE GENOMIC DNA]</scope>
    <source>
        <strain evidence="3 4">DSM 4134</strain>
    </source>
</reference>
<evidence type="ECO:0000256" key="1">
    <source>
        <dbReference type="SAM" id="Coils"/>
    </source>
</evidence>
<evidence type="ECO:0000256" key="2">
    <source>
        <dbReference type="SAM" id="Phobius"/>
    </source>
</evidence>
<gene>
    <name evidence="3" type="ORF">C7460_105214</name>
</gene>
<comment type="caution">
    <text evidence="3">The sequence shown here is derived from an EMBL/GenBank/DDBJ whole genome shotgun (WGS) entry which is preliminary data.</text>
</comment>
<keyword evidence="4" id="KW-1185">Reference proteome</keyword>
<dbReference type="Proteomes" id="UP000256779">
    <property type="component" value="Unassembled WGS sequence"/>
</dbReference>
<keyword evidence="2" id="KW-0472">Membrane</keyword>
<proteinExistence type="predicted"/>
<dbReference type="InterPro" id="IPR052928">
    <property type="entry name" value="Desiccation-related_membrane"/>
</dbReference>
<accession>A0A3D9L4N0</accession>
<sequence>MSSKGNSFFAFLFGAITGGVLGILFAPDKGTNTRDKLTYRLDKYRKRLEEIVDDLVEGADMVENEAKSEGEKIVKDAKVKAEKLLDDVNGLIDQIKTK</sequence>
<dbReference type="PANTHER" id="PTHR35792">
    <property type="entry name" value="GENERAL STRESS PROTEIN"/>
    <property type="match status" value="1"/>
</dbReference>
<dbReference type="AlphaFoldDB" id="A0A3D9L4N0"/>
<keyword evidence="2" id="KW-1133">Transmembrane helix</keyword>
<dbReference type="Pfam" id="PF12732">
    <property type="entry name" value="YtxH"/>
    <property type="match status" value="1"/>
</dbReference>
<keyword evidence="2" id="KW-0812">Transmembrane</keyword>
<evidence type="ECO:0000313" key="3">
    <source>
        <dbReference type="EMBL" id="REE00585.1"/>
    </source>
</evidence>